<proteinExistence type="predicted"/>
<protein>
    <submittedName>
        <fullName evidence="2">Uncharacterized protein</fullName>
    </submittedName>
</protein>
<feature type="non-terminal residue" evidence="2">
    <location>
        <position position="1"/>
    </location>
</feature>
<comment type="caution">
    <text evidence="2">The sequence shown here is derived from an EMBL/GenBank/DDBJ whole genome shotgun (WGS) entry which is preliminary data.</text>
</comment>
<organism evidence="2 3">
    <name type="scientific">Electrophorus voltai</name>
    <dbReference type="NCBI Taxonomy" id="2609070"/>
    <lineage>
        <taxon>Eukaryota</taxon>
        <taxon>Metazoa</taxon>
        <taxon>Chordata</taxon>
        <taxon>Craniata</taxon>
        <taxon>Vertebrata</taxon>
        <taxon>Euteleostomi</taxon>
        <taxon>Actinopterygii</taxon>
        <taxon>Neopterygii</taxon>
        <taxon>Teleostei</taxon>
        <taxon>Ostariophysi</taxon>
        <taxon>Gymnotiformes</taxon>
        <taxon>Gymnotoidei</taxon>
        <taxon>Gymnotidae</taxon>
        <taxon>Electrophorus</taxon>
    </lineage>
</organism>
<evidence type="ECO:0000313" key="3">
    <source>
        <dbReference type="Proteomes" id="UP001239994"/>
    </source>
</evidence>
<accession>A0AAD8ZTG9</accession>
<feature type="region of interest" description="Disordered" evidence="1">
    <location>
        <begin position="143"/>
        <end position="175"/>
    </location>
</feature>
<dbReference type="Proteomes" id="UP001239994">
    <property type="component" value="Unassembled WGS sequence"/>
</dbReference>
<dbReference type="Pfam" id="PF15083">
    <property type="entry name" value="Colipase-like"/>
    <property type="match status" value="1"/>
</dbReference>
<evidence type="ECO:0000313" key="2">
    <source>
        <dbReference type="EMBL" id="KAK1803195.1"/>
    </source>
</evidence>
<evidence type="ECO:0000256" key="1">
    <source>
        <dbReference type="SAM" id="MobiDB-lite"/>
    </source>
</evidence>
<gene>
    <name evidence="2" type="ORF">P4O66_021722</name>
</gene>
<keyword evidence="3" id="KW-1185">Reference proteome</keyword>
<name>A0AAD8ZTG9_9TELE</name>
<dbReference type="EMBL" id="JAROKS010000006">
    <property type="protein sequence ID" value="KAK1803195.1"/>
    <property type="molecule type" value="Genomic_DNA"/>
</dbReference>
<reference evidence="2" key="1">
    <citation type="submission" date="2023-03" db="EMBL/GenBank/DDBJ databases">
        <title>Electrophorus voltai genome.</title>
        <authorList>
            <person name="Bian C."/>
        </authorList>
    </citation>
    <scope>NUCLEOTIDE SEQUENCE</scope>
    <source>
        <strain evidence="2">CB-2022</strain>
        <tissue evidence="2">Muscle</tissue>
    </source>
</reference>
<sequence>LKSWTPWTAPVPHRDLRSSWLHNGGGTHWRILGGPVYGPGSDSADSYRDQPDYNNQHSEVDSAGTYDPYMDYSEGYAEYGERGSTMTSVCDRTWGPIMGRIHRWRWRRFSMGILSWTVTFTLPSPGTMSLRYVGYCPRLHPGGSKREATPVPTPETGKVTGAPPEMGAQKSPPRQIGSPTGSLLLLHILCLVHTEEVYVLCLVHTELVFVHCLVHTELVFVHCLVHTELVFVHCLVHTELVYIHCLVYTEVYIHCLVYTEEIYIHCLAYTEEIYIHCLAYTEEVFIQCLVYIEEVSRRIAACLTAIASWMTAHHLKLNPSKTELLFIP</sequence>
<dbReference type="AlphaFoldDB" id="A0AAD8ZTG9"/>
<feature type="non-terminal residue" evidence="2">
    <location>
        <position position="328"/>
    </location>
</feature>